<proteinExistence type="predicted"/>
<gene>
    <name evidence="2" type="ORF">S03H2_11465</name>
</gene>
<reference evidence="2" key="1">
    <citation type="journal article" date="2014" name="Front. Microbiol.">
        <title>High frequency of phylogenetically diverse reductive dehalogenase-homologous genes in deep subseafloor sedimentary metagenomes.</title>
        <authorList>
            <person name="Kawai M."/>
            <person name="Futagami T."/>
            <person name="Toyoda A."/>
            <person name="Takaki Y."/>
            <person name="Nishi S."/>
            <person name="Hori S."/>
            <person name="Arai W."/>
            <person name="Tsubouchi T."/>
            <person name="Morono Y."/>
            <person name="Uchiyama I."/>
            <person name="Ito T."/>
            <person name="Fujiyama A."/>
            <person name="Inagaki F."/>
            <person name="Takami H."/>
        </authorList>
    </citation>
    <scope>NUCLEOTIDE SEQUENCE</scope>
    <source>
        <strain evidence="2">Expedition CK06-06</strain>
    </source>
</reference>
<feature type="region of interest" description="Disordered" evidence="1">
    <location>
        <begin position="38"/>
        <end position="90"/>
    </location>
</feature>
<feature type="compositionally biased region" description="Basic and acidic residues" evidence="1">
    <location>
        <begin position="15"/>
        <end position="24"/>
    </location>
</feature>
<comment type="caution">
    <text evidence="2">The sequence shown here is derived from an EMBL/GenBank/DDBJ whole genome shotgun (WGS) entry which is preliminary data.</text>
</comment>
<protein>
    <submittedName>
        <fullName evidence="2">Uncharacterized protein</fullName>
    </submittedName>
</protein>
<dbReference type="AlphaFoldDB" id="X1HAA9"/>
<organism evidence="2">
    <name type="scientific">marine sediment metagenome</name>
    <dbReference type="NCBI Taxonomy" id="412755"/>
    <lineage>
        <taxon>unclassified sequences</taxon>
        <taxon>metagenomes</taxon>
        <taxon>ecological metagenomes</taxon>
    </lineage>
</organism>
<feature type="non-terminal residue" evidence="2">
    <location>
        <position position="1"/>
    </location>
</feature>
<accession>X1HAA9</accession>
<dbReference type="EMBL" id="BARU01005853">
    <property type="protein sequence ID" value="GAH42263.1"/>
    <property type="molecule type" value="Genomic_DNA"/>
</dbReference>
<evidence type="ECO:0000256" key="1">
    <source>
        <dbReference type="SAM" id="MobiDB-lite"/>
    </source>
</evidence>
<evidence type="ECO:0000313" key="2">
    <source>
        <dbReference type="EMBL" id="GAH42263.1"/>
    </source>
</evidence>
<feature type="region of interest" description="Disordered" evidence="1">
    <location>
        <begin position="1"/>
        <end position="24"/>
    </location>
</feature>
<sequence length="90" mass="9429">LLAFWRGATTEEQPSEEKREAKVAAKADEAEVVAVESALNPAQEGVELPVKSESTPATEAVNPTGPGEHPGPFENCESTTDEDSIQHGAG</sequence>
<name>X1HAA9_9ZZZZ</name>